<evidence type="ECO:0000256" key="10">
    <source>
        <dbReference type="RuleBase" id="RU004996"/>
    </source>
</evidence>
<dbReference type="InterPro" id="IPR020826">
    <property type="entry name" value="Transketolase_BS"/>
</dbReference>
<comment type="cofactor">
    <cofactor evidence="10">
        <name>thiamine diphosphate</name>
        <dbReference type="ChEBI" id="CHEBI:58937"/>
    </cofactor>
    <text evidence="10">Binds 1 thiamine pyrophosphate per subunit.</text>
</comment>
<dbReference type="PANTHER" id="PTHR43522:SF2">
    <property type="entry name" value="TRANSKETOLASE 1-RELATED"/>
    <property type="match status" value="1"/>
</dbReference>
<dbReference type="PANTHER" id="PTHR43522">
    <property type="entry name" value="TRANSKETOLASE"/>
    <property type="match status" value="1"/>
</dbReference>
<evidence type="ECO:0000256" key="7">
    <source>
        <dbReference type="ARBA" id="ARBA00023052"/>
    </source>
</evidence>
<comment type="catalytic activity">
    <reaction evidence="8 10">
        <text>D-sedoheptulose 7-phosphate + D-glyceraldehyde 3-phosphate = aldehydo-D-ribose 5-phosphate + D-xylulose 5-phosphate</text>
        <dbReference type="Rhea" id="RHEA:10508"/>
        <dbReference type="ChEBI" id="CHEBI:57483"/>
        <dbReference type="ChEBI" id="CHEBI:57737"/>
        <dbReference type="ChEBI" id="CHEBI:58273"/>
        <dbReference type="ChEBI" id="CHEBI:59776"/>
        <dbReference type="EC" id="2.2.1.1"/>
    </reaction>
</comment>
<name>A0ABS5J5K2_9BACT</name>
<dbReference type="SUPFAM" id="SSF52518">
    <property type="entry name" value="Thiamin diphosphate-binding fold (THDP-binding)"/>
    <property type="match status" value="2"/>
</dbReference>
<dbReference type="InterPro" id="IPR005475">
    <property type="entry name" value="Transketolase-like_Pyr-bd"/>
</dbReference>
<evidence type="ECO:0000256" key="9">
    <source>
        <dbReference type="NCBIfam" id="TIGR00232"/>
    </source>
</evidence>
<evidence type="ECO:0000256" key="8">
    <source>
        <dbReference type="ARBA" id="ARBA00049473"/>
    </source>
</evidence>
<dbReference type="InterPro" id="IPR029061">
    <property type="entry name" value="THDP-binding"/>
</dbReference>
<dbReference type="InterPro" id="IPR049557">
    <property type="entry name" value="Transketolase_CS"/>
</dbReference>
<feature type="domain" description="Transketolase-like pyrimidine-binding" evidence="11">
    <location>
        <begin position="364"/>
        <end position="550"/>
    </location>
</feature>
<dbReference type="CDD" id="cd07033">
    <property type="entry name" value="TPP_PYR_DXS_TK_like"/>
    <property type="match status" value="1"/>
</dbReference>
<dbReference type="Pfam" id="PF00456">
    <property type="entry name" value="Transketolase_N"/>
    <property type="match status" value="1"/>
</dbReference>
<dbReference type="RefSeq" id="WP_211974827.1">
    <property type="nucleotide sequence ID" value="NZ_CBFHAM010000073.1"/>
</dbReference>
<proteinExistence type="inferred from homology"/>
<dbReference type="NCBIfam" id="TIGR00232">
    <property type="entry name" value="tktlase_bact"/>
    <property type="match status" value="1"/>
</dbReference>
<keyword evidence="7 10" id="KW-0786">Thiamine pyrophosphate</keyword>
<dbReference type="InterPro" id="IPR005474">
    <property type="entry name" value="Transketolase_N"/>
</dbReference>
<keyword evidence="5 10" id="KW-0479">Metal-binding</keyword>
<keyword evidence="10" id="KW-0106">Calcium</keyword>
<comment type="subunit">
    <text evidence="2 10">Homodimer.</text>
</comment>
<gene>
    <name evidence="12" type="primary">tkt</name>
    <name evidence="12" type="ORF">KE626_20620</name>
</gene>
<evidence type="ECO:0000259" key="11">
    <source>
        <dbReference type="SMART" id="SM00861"/>
    </source>
</evidence>
<comment type="similarity">
    <text evidence="1 10">Belongs to the transketolase family.</text>
</comment>
<dbReference type="Gene3D" id="3.40.50.970">
    <property type="match status" value="2"/>
</dbReference>
<dbReference type="Pfam" id="PF02779">
    <property type="entry name" value="Transket_pyr"/>
    <property type="match status" value="1"/>
</dbReference>
<reference evidence="12 13" key="1">
    <citation type="submission" date="2021-04" db="EMBL/GenBank/DDBJ databases">
        <title>Chitinophaga sp. nov., isolated from the rhizosphere soil.</title>
        <authorList>
            <person name="He S."/>
        </authorList>
    </citation>
    <scope>NUCLEOTIDE SEQUENCE [LARGE SCALE GENOMIC DNA]</scope>
    <source>
        <strain evidence="12 13">2R12</strain>
    </source>
</reference>
<dbReference type="SUPFAM" id="SSF52922">
    <property type="entry name" value="TK C-terminal domain-like"/>
    <property type="match status" value="1"/>
</dbReference>
<dbReference type="Pfam" id="PF22613">
    <property type="entry name" value="Transketolase_C_1"/>
    <property type="match status" value="1"/>
</dbReference>
<dbReference type="CDD" id="cd02012">
    <property type="entry name" value="TPP_TK"/>
    <property type="match status" value="1"/>
</dbReference>
<comment type="cofactor">
    <cofactor evidence="10">
        <name>Mg(2+)</name>
        <dbReference type="ChEBI" id="CHEBI:18420"/>
    </cofactor>
    <cofactor evidence="10">
        <name>Ca(2+)</name>
        <dbReference type="ChEBI" id="CHEBI:29108"/>
    </cofactor>
    <cofactor evidence="10">
        <name>Mn(2+)</name>
        <dbReference type="ChEBI" id="CHEBI:29035"/>
    </cofactor>
    <cofactor evidence="10">
        <name>Co(2+)</name>
        <dbReference type="ChEBI" id="CHEBI:48828"/>
    </cofactor>
    <text evidence="10">Binds 1 Mg(2+) ion per subunit. Can also utilize other divalent metal cations, such as Ca(2+), Mn(2+) and Co(2+).</text>
</comment>
<evidence type="ECO:0000256" key="6">
    <source>
        <dbReference type="ARBA" id="ARBA00022842"/>
    </source>
</evidence>
<organism evidence="12 13">
    <name type="scientific">Chitinophaga hostae</name>
    <dbReference type="NCBI Taxonomy" id="2831022"/>
    <lineage>
        <taxon>Bacteria</taxon>
        <taxon>Pseudomonadati</taxon>
        <taxon>Bacteroidota</taxon>
        <taxon>Chitinophagia</taxon>
        <taxon>Chitinophagales</taxon>
        <taxon>Chitinophagaceae</taxon>
        <taxon>Chitinophaga</taxon>
    </lineage>
</organism>
<dbReference type="PROSITE" id="PS00802">
    <property type="entry name" value="TRANSKETOLASE_2"/>
    <property type="match status" value="1"/>
</dbReference>
<evidence type="ECO:0000256" key="2">
    <source>
        <dbReference type="ARBA" id="ARBA00011738"/>
    </source>
</evidence>
<dbReference type="InterPro" id="IPR005478">
    <property type="entry name" value="Transketolase_bac-like"/>
</dbReference>
<dbReference type="SMART" id="SM00861">
    <property type="entry name" value="Transket_pyr"/>
    <property type="match status" value="1"/>
</dbReference>
<dbReference type="Gene3D" id="3.40.50.920">
    <property type="match status" value="1"/>
</dbReference>
<evidence type="ECO:0000313" key="13">
    <source>
        <dbReference type="Proteomes" id="UP000676386"/>
    </source>
</evidence>
<dbReference type="EMBL" id="JAGTXB010000010">
    <property type="protein sequence ID" value="MBS0029742.1"/>
    <property type="molecule type" value="Genomic_DNA"/>
</dbReference>
<sequence>MSTNTSLIPNSAALDELCVNTIRFLAVDAVQKADSGHPGLPLGAAPMAYVLWTRFLRHAPADPNWFNRDRFILSAGHGSALLYSLLHLTGYDLSIEEIKQFRQWGSKTPGHPERGIAPGVEVTTGPLGQGFANGVGVAMAEAYLAARYNRPGDTVIDHYTYALVSDGDLMEGVAAEAASMAGHLRLGKLIYLYDDNRITLASATPVTFTEDHAMRFESYGWHTQKVEDGNDLEAIDQAIRAAQTITDRPSLILVRTHIGFGSPNKQDTTAAHGSPLGPEEVKLTKENLGWPVTPDFLVPPEAKDHFRAAVDVGNQLVSKWEEQMVIYAQQYPGPAQELRSLIHQHLPEGWDKDITPFPADPKGMATRAASGKVIQAFFKHLPGFIGGSADLNTSTNTELKDAGNFESPLMKNGDLQGAAGGVWSYEGRNIQYGVREHAMGAISNGLAAHGGIIPYCATFLTFSDYMRPSIRLAALSELKVIYVFTHDSIAMGEDGPTHQPVELLAALRAIPELVVIRPGDANETIVAWQMAIQLPDKPVALILSRQHMPTLDRSKYAAADGVRFGGYILSDAPDGKPALILIATGSEVDLAVAAQEKLKEFHIAVRVVSMPSWELFEAQTTDYRDQVLPPEITARISIEAGISQGWQRYTGDKGSNIAIDRFGASAPGPVLMREFGFTADNICERALALLKK</sequence>
<protein>
    <recommendedName>
        <fullName evidence="3 9">Transketolase</fullName>
        <ecNumber evidence="3 9">2.2.1.1</ecNumber>
    </recommendedName>
</protein>
<keyword evidence="6 10" id="KW-0460">Magnesium</keyword>
<evidence type="ECO:0000256" key="4">
    <source>
        <dbReference type="ARBA" id="ARBA00022679"/>
    </source>
</evidence>
<keyword evidence="4 10" id="KW-0808">Transferase</keyword>
<dbReference type="PROSITE" id="PS00801">
    <property type="entry name" value="TRANSKETOLASE_1"/>
    <property type="match status" value="1"/>
</dbReference>
<dbReference type="Proteomes" id="UP000676386">
    <property type="component" value="Unassembled WGS sequence"/>
</dbReference>
<evidence type="ECO:0000256" key="3">
    <source>
        <dbReference type="ARBA" id="ARBA00013152"/>
    </source>
</evidence>
<dbReference type="GO" id="GO:0004802">
    <property type="term" value="F:transketolase activity"/>
    <property type="evidence" value="ECO:0007669"/>
    <property type="project" value="UniProtKB-EC"/>
</dbReference>
<dbReference type="InterPro" id="IPR033247">
    <property type="entry name" value="Transketolase_fam"/>
</dbReference>
<dbReference type="InterPro" id="IPR055152">
    <property type="entry name" value="Transketolase-like_C_2"/>
</dbReference>
<accession>A0ABS5J5K2</accession>
<evidence type="ECO:0000313" key="12">
    <source>
        <dbReference type="EMBL" id="MBS0029742.1"/>
    </source>
</evidence>
<dbReference type="InterPro" id="IPR009014">
    <property type="entry name" value="Transketo_C/PFOR_II"/>
</dbReference>
<evidence type="ECO:0000256" key="1">
    <source>
        <dbReference type="ARBA" id="ARBA00007131"/>
    </source>
</evidence>
<evidence type="ECO:0000256" key="5">
    <source>
        <dbReference type="ARBA" id="ARBA00022723"/>
    </source>
</evidence>
<keyword evidence="13" id="KW-1185">Reference proteome</keyword>
<comment type="function">
    <text evidence="10">Catalyzes the transfer of a two-carbon ketol group from a ketose donor to an aldose acceptor, via a covalent intermediate with the cofactor thiamine pyrophosphate.</text>
</comment>
<comment type="caution">
    <text evidence="12">The sequence shown here is derived from an EMBL/GenBank/DDBJ whole genome shotgun (WGS) entry which is preliminary data.</text>
</comment>
<dbReference type="EC" id="2.2.1.1" evidence="3 9"/>